<feature type="compositionally biased region" description="Acidic residues" evidence="1">
    <location>
        <begin position="318"/>
        <end position="333"/>
    </location>
</feature>
<feature type="region of interest" description="Disordered" evidence="1">
    <location>
        <begin position="294"/>
        <end position="404"/>
    </location>
</feature>
<accession>A0ABN9SBK1</accession>
<name>A0ABN9SBK1_9DINO</name>
<proteinExistence type="predicted"/>
<dbReference type="EMBL" id="CAUYUJ010010435">
    <property type="protein sequence ID" value="CAK0829349.1"/>
    <property type="molecule type" value="Genomic_DNA"/>
</dbReference>
<keyword evidence="3" id="KW-1185">Reference proteome</keyword>
<reference evidence="2" key="1">
    <citation type="submission" date="2023-10" db="EMBL/GenBank/DDBJ databases">
        <authorList>
            <person name="Chen Y."/>
            <person name="Shah S."/>
            <person name="Dougan E. K."/>
            <person name="Thang M."/>
            <person name="Chan C."/>
        </authorList>
    </citation>
    <scope>NUCLEOTIDE SEQUENCE [LARGE SCALE GENOMIC DNA]</scope>
</reference>
<sequence length="1224" mass="133009">MECLPCELDDLVTSSGGDDVHDGATDAGDDAATCSEAITDQFLSTITFLRVMTCKCCKHSSNELNPLVRGPFKRSEKNPAWPWLKGTLERPVGLICRLCFWAFALGGFATKFANLEKLLEEMKKNTDNTLTGEWIAVLERLIQLINAGKIGAKLRGAKRTQILSNITEARIKAVEVLKSGGTRVMEKFRAVDLVTWMKRHPGSNPKEDGHVLKEVNLPHKGLTMCVLLRKLPDGEYDVEVDTDIRAVMREEHDSGKERLREGQEEDKFGALVGAASEFAASGADMKQLAQPQLQALPEPPTPSGGSRPEAGGNGGGDGDGEDAEDSDDSDDDVQGVLAGSLLGSVFKPAPKAESKRKAAAPTVQKQKQTAGSLKRSPEKHDDEQPEPAASPPPTKVSKGKGKAARIPTNVDGLLTYEGYFKTKDQVNEIMSTKLVSEPFDSKVMNHSTTAAVDKALTEVTKSLDKIVKDLGNIDRKMTNRGSTPPEALDTVRKLRANTRTMSAVLAELVKPKPDISKVDALEVSCSRFDFSLPIALILRKTKHAVDDLLRYHKYEDIGSILTTSSPLLDDHEHRCQFNAHVMEICIQKRVLNVTGVKKETDAAAVNKLQALLQIGVRDDALAPAAQEEIATLLNATGASTDEVTSDEQEKATQRLNGLRLDSGYAGVLASAFVLSQFENLKSWCEKAASARRASESGSALSQAVSKLDAAQRQESLSSQDVETVRAALFRAVEEIVKEASTDQDLQAFMTLIERLEKSMQQSLATTMTTLPSVAATLFDAQNFEKSPALVQLQHAHQKLQMVEFHSLAKPPLIQKLSKKKLDLATPAGSSRAIFNAAHAVDNVWKVFRKVVFAYSDSKPNIQGLVTMFAEIDSMISNLKLEPSLLKHANEAAEIVKRNCDISEVVKPQIEDLLKEMKGLLETGLPDALLAETSSKARATLSGFAPLHSNLMKMAKWIPEKEAFRVAMGYLNNWVQVCMQADLHTALDNNLKYDDASFKVAWDSCNQLNDAGGSAVLTLQNYIGEKYSSPIAQFVKMAHKQMHERIDSQCKALDQHLSKLATQLERDIQGFGAESTSDEAKQVKSTAAKIDEQLHDVDVMVDNLGVVKDASVPHAAPARTIATKATGLTVIWGCETLLKSKHISAKDKAGDKVRSSLNSVYVEFMKDKEPDVWGQDLKDRVEAALSLGSGQPSKEGDGSGPSGAAGPDASASPAAVKPKKKARKS</sequence>
<comment type="caution">
    <text evidence="2">The sequence shown here is derived from an EMBL/GenBank/DDBJ whole genome shotgun (WGS) entry which is preliminary data.</text>
</comment>
<evidence type="ECO:0000313" key="2">
    <source>
        <dbReference type="EMBL" id="CAK0829349.1"/>
    </source>
</evidence>
<evidence type="ECO:0000256" key="1">
    <source>
        <dbReference type="SAM" id="MobiDB-lite"/>
    </source>
</evidence>
<feature type="region of interest" description="Disordered" evidence="1">
    <location>
        <begin position="1182"/>
        <end position="1224"/>
    </location>
</feature>
<feature type="compositionally biased region" description="Low complexity" evidence="1">
    <location>
        <begin position="1203"/>
        <end position="1215"/>
    </location>
</feature>
<gene>
    <name evidence="2" type="ORF">PCOR1329_LOCUS28335</name>
</gene>
<evidence type="ECO:0000313" key="3">
    <source>
        <dbReference type="Proteomes" id="UP001189429"/>
    </source>
</evidence>
<dbReference type="Proteomes" id="UP001189429">
    <property type="component" value="Unassembled WGS sequence"/>
</dbReference>
<organism evidence="2 3">
    <name type="scientific">Prorocentrum cordatum</name>
    <dbReference type="NCBI Taxonomy" id="2364126"/>
    <lineage>
        <taxon>Eukaryota</taxon>
        <taxon>Sar</taxon>
        <taxon>Alveolata</taxon>
        <taxon>Dinophyceae</taxon>
        <taxon>Prorocentrales</taxon>
        <taxon>Prorocentraceae</taxon>
        <taxon>Prorocentrum</taxon>
    </lineage>
</organism>
<protein>
    <submittedName>
        <fullName evidence="2">Uncharacterized protein</fullName>
    </submittedName>
</protein>